<feature type="region of interest" description="Disordered" evidence="2">
    <location>
        <begin position="164"/>
        <end position="256"/>
    </location>
</feature>
<proteinExistence type="predicted"/>
<keyword evidence="1" id="KW-0343">GTPase activation</keyword>
<dbReference type="AlphaFoldDB" id="A0A448XIS4"/>
<organism evidence="4 5">
    <name type="scientific">Protopolystoma xenopodis</name>
    <dbReference type="NCBI Taxonomy" id="117903"/>
    <lineage>
        <taxon>Eukaryota</taxon>
        <taxon>Metazoa</taxon>
        <taxon>Spiralia</taxon>
        <taxon>Lophotrochozoa</taxon>
        <taxon>Platyhelminthes</taxon>
        <taxon>Monogenea</taxon>
        <taxon>Polyopisthocotylea</taxon>
        <taxon>Polystomatidea</taxon>
        <taxon>Polystomatidae</taxon>
        <taxon>Protopolystoma</taxon>
    </lineage>
</organism>
<evidence type="ECO:0000259" key="3">
    <source>
        <dbReference type="PROSITE" id="PS50238"/>
    </source>
</evidence>
<evidence type="ECO:0000256" key="2">
    <source>
        <dbReference type="SAM" id="MobiDB-lite"/>
    </source>
</evidence>
<reference evidence="4" key="1">
    <citation type="submission" date="2018-11" db="EMBL/GenBank/DDBJ databases">
        <authorList>
            <consortium name="Pathogen Informatics"/>
        </authorList>
    </citation>
    <scope>NUCLEOTIDE SEQUENCE</scope>
</reference>
<gene>
    <name evidence="4" type="ORF">PXEA_LOCUS31109</name>
</gene>
<evidence type="ECO:0000256" key="1">
    <source>
        <dbReference type="ARBA" id="ARBA00022468"/>
    </source>
</evidence>
<dbReference type="GO" id="GO:0005096">
    <property type="term" value="F:GTPase activator activity"/>
    <property type="evidence" value="ECO:0007669"/>
    <property type="project" value="UniProtKB-KW"/>
</dbReference>
<dbReference type="GO" id="GO:0007165">
    <property type="term" value="P:signal transduction"/>
    <property type="evidence" value="ECO:0007669"/>
    <property type="project" value="InterPro"/>
</dbReference>
<protein>
    <recommendedName>
        <fullName evidence="3">Rho-GAP domain-containing protein</fullName>
    </recommendedName>
</protein>
<feature type="region of interest" description="Disordered" evidence="2">
    <location>
        <begin position="20"/>
        <end position="45"/>
    </location>
</feature>
<dbReference type="Pfam" id="PF00620">
    <property type="entry name" value="RhoGAP"/>
    <property type="match status" value="1"/>
</dbReference>
<dbReference type="PANTHER" id="PTHR14130">
    <property type="entry name" value="3BP-1 RELATED RHOGAP"/>
    <property type="match status" value="1"/>
</dbReference>
<dbReference type="PANTHER" id="PTHR14130:SF14">
    <property type="entry name" value="RHO GTPASE-ACTIVATING PROTEIN 92B"/>
    <property type="match status" value="1"/>
</dbReference>
<keyword evidence="5" id="KW-1185">Reference proteome</keyword>
<feature type="compositionally biased region" description="Basic residues" evidence="2">
    <location>
        <begin position="21"/>
        <end position="31"/>
    </location>
</feature>
<evidence type="ECO:0000313" key="4">
    <source>
        <dbReference type="EMBL" id="VEL37669.1"/>
    </source>
</evidence>
<dbReference type="GO" id="GO:0035020">
    <property type="term" value="P:regulation of Rac protein signal transduction"/>
    <property type="evidence" value="ECO:0007669"/>
    <property type="project" value="TreeGrafter"/>
</dbReference>
<feature type="compositionally biased region" description="Pro residues" evidence="2">
    <location>
        <begin position="169"/>
        <end position="180"/>
    </location>
</feature>
<dbReference type="OrthoDB" id="19923at2759"/>
<dbReference type="Gene3D" id="1.10.555.10">
    <property type="entry name" value="Rho GTPase activation protein"/>
    <property type="match status" value="1"/>
</dbReference>
<dbReference type="InterPro" id="IPR000198">
    <property type="entry name" value="RhoGAP_dom"/>
</dbReference>
<feature type="compositionally biased region" description="Low complexity" evidence="2">
    <location>
        <begin position="181"/>
        <end position="233"/>
    </location>
</feature>
<dbReference type="PROSITE" id="PS50238">
    <property type="entry name" value="RHOGAP"/>
    <property type="match status" value="1"/>
</dbReference>
<feature type="domain" description="Rho-GAP" evidence="3">
    <location>
        <begin position="1"/>
        <end position="167"/>
    </location>
</feature>
<dbReference type="InterPro" id="IPR047165">
    <property type="entry name" value="RHG17/44/SH3BP1-like"/>
</dbReference>
<comment type="caution">
    <text evidence="4">The sequence shown here is derived from an EMBL/GenBank/DDBJ whole genome shotgun (WGS) entry which is preliminary data.</text>
</comment>
<sequence>MIFRSDDVRHLTDESLAPFYRNRRRLPRKQRQHESSSKTNRQLSRGIRHRVLVESTFESLHPTPSPEMEVSSTKRDSKSRLVYLKSIALRLPTEHRVNAAYLLHFLARLASYAGHNRMTPVNLGIVFGPNLLAPGAANPLNAGLTSPGLAGNSPIVSKRTAHSLLVSPSPSPSPTSPLPLPARLASSQTGFTSTTTSSNTGCGANASGKSAGASRRAPSDATASARRASSKPSVCEASEEAAKPFEPGLGGNPDRSKLGVGADDLCASDMYMTCHNLITISSIFRI</sequence>
<evidence type="ECO:0000313" key="5">
    <source>
        <dbReference type="Proteomes" id="UP000784294"/>
    </source>
</evidence>
<dbReference type="SUPFAM" id="SSF48350">
    <property type="entry name" value="GTPase activation domain, GAP"/>
    <property type="match status" value="1"/>
</dbReference>
<dbReference type="GO" id="GO:0032956">
    <property type="term" value="P:regulation of actin cytoskeleton organization"/>
    <property type="evidence" value="ECO:0007669"/>
    <property type="project" value="TreeGrafter"/>
</dbReference>
<name>A0A448XIS4_9PLAT</name>
<dbReference type="Proteomes" id="UP000784294">
    <property type="component" value="Unassembled WGS sequence"/>
</dbReference>
<dbReference type="InterPro" id="IPR008936">
    <property type="entry name" value="Rho_GTPase_activation_prot"/>
</dbReference>
<accession>A0A448XIS4</accession>
<dbReference type="EMBL" id="CAAALY010255638">
    <property type="protein sequence ID" value="VEL37669.1"/>
    <property type="molecule type" value="Genomic_DNA"/>
</dbReference>